<evidence type="ECO:0000313" key="5">
    <source>
        <dbReference type="Proteomes" id="UP001174909"/>
    </source>
</evidence>
<evidence type="ECO:0000256" key="2">
    <source>
        <dbReference type="SAM" id="Phobius"/>
    </source>
</evidence>
<dbReference type="Proteomes" id="UP001174909">
    <property type="component" value="Unassembled WGS sequence"/>
</dbReference>
<keyword evidence="5" id="KW-1185">Reference proteome</keyword>
<gene>
    <name evidence="4" type="ORF">GBAR_LOCUS6823</name>
</gene>
<keyword evidence="2" id="KW-1133">Transmembrane helix</keyword>
<protein>
    <submittedName>
        <fullName evidence="4">Uncharacterized protein</fullName>
    </submittedName>
</protein>
<feature type="compositionally biased region" description="Acidic residues" evidence="1">
    <location>
        <begin position="144"/>
        <end position="161"/>
    </location>
</feature>
<feature type="region of interest" description="Disordered" evidence="1">
    <location>
        <begin position="138"/>
        <end position="182"/>
    </location>
</feature>
<dbReference type="AlphaFoldDB" id="A0AA35WD92"/>
<evidence type="ECO:0000256" key="1">
    <source>
        <dbReference type="SAM" id="MobiDB-lite"/>
    </source>
</evidence>
<keyword evidence="2" id="KW-0472">Membrane</keyword>
<keyword evidence="3" id="KW-0732">Signal</keyword>
<evidence type="ECO:0000313" key="4">
    <source>
        <dbReference type="EMBL" id="CAI8010345.1"/>
    </source>
</evidence>
<comment type="caution">
    <text evidence="4">The sequence shown here is derived from an EMBL/GenBank/DDBJ whole genome shotgun (WGS) entry which is preliminary data.</text>
</comment>
<reference evidence="4" key="1">
    <citation type="submission" date="2023-03" db="EMBL/GenBank/DDBJ databases">
        <authorList>
            <person name="Steffen K."/>
            <person name="Cardenas P."/>
        </authorList>
    </citation>
    <scope>NUCLEOTIDE SEQUENCE</scope>
</reference>
<name>A0AA35WD92_GEOBA</name>
<feature type="non-terminal residue" evidence="4">
    <location>
        <position position="182"/>
    </location>
</feature>
<dbReference type="EMBL" id="CASHTH010001031">
    <property type="protein sequence ID" value="CAI8010345.1"/>
    <property type="molecule type" value="Genomic_DNA"/>
</dbReference>
<feature type="signal peptide" evidence="3">
    <location>
        <begin position="1"/>
        <end position="19"/>
    </location>
</feature>
<keyword evidence="2" id="KW-0812">Transmembrane</keyword>
<feature type="chain" id="PRO_5041438781" evidence="3">
    <location>
        <begin position="20"/>
        <end position="182"/>
    </location>
</feature>
<sequence length="182" mass="20682">MYHVLVVMCVLCILTTISAAIVDMLAAYMLHRTDFTRCLHTGDTHLAVDCDSTSCPYLQLPPNTCYCCYLFDHRKARGCHTPFLLDKQTYFEGVESCSVLSDRLNPMLTTVALLCVVSTALSIVFLFKSRPVRYYVKSEKGKEEEVEEGEEEEESEGEEEGKELLRRVSHRGKVKRDKGGER</sequence>
<organism evidence="4 5">
    <name type="scientific">Geodia barretti</name>
    <name type="common">Barrett's horny sponge</name>
    <dbReference type="NCBI Taxonomy" id="519541"/>
    <lineage>
        <taxon>Eukaryota</taxon>
        <taxon>Metazoa</taxon>
        <taxon>Porifera</taxon>
        <taxon>Demospongiae</taxon>
        <taxon>Heteroscleromorpha</taxon>
        <taxon>Tetractinellida</taxon>
        <taxon>Astrophorina</taxon>
        <taxon>Geodiidae</taxon>
        <taxon>Geodia</taxon>
    </lineage>
</organism>
<proteinExistence type="predicted"/>
<accession>A0AA35WD92</accession>
<evidence type="ECO:0000256" key="3">
    <source>
        <dbReference type="SAM" id="SignalP"/>
    </source>
</evidence>
<feature type="transmembrane region" description="Helical" evidence="2">
    <location>
        <begin position="108"/>
        <end position="127"/>
    </location>
</feature>
<feature type="compositionally biased region" description="Basic residues" evidence="1">
    <location>
        <begin position="167"/>
        <end position="176"/>
    </location>
</feature>